<dbReference type="AlphaFoldDB" id="A0A177Y4B0"/>
<feature type="transmembrane region" description="Helical" evidence="6">
    <location>
        <begin position="245"/>
        <end position="261"/>
    </location>
</feature>
<feature type="transmembrane region" description="Helical" evidence="6">
    <location>
        <begin position="6"/>
        <end position="23"/>
    </location>
</feature>
<protein>
    <submittedName>
        <fullName evidence="8">Pilus assembly protein TadB</fullName>
    </submittedName>
</protein>
<dbReference type="PANTHER" id="PTHR35007">
    <property type="entry name" value="INTEGRAL MEMBRANE PROTEIN-RELATED"/>
    <property type="match status" value="1"/>
</dbReference>
<evidence type="ECO:0000256" key="3">
    <source>
        <dbReference type="ARBA" id="ARBA00022692"/>
    </source>
</evidence>
<feature type="transmembrane region" description="Helical" evidence="6">
    <location>
        <begin position="75"/>
        <end position="94"/>
    </location>
</feature>
<evidence type="ECO:0000256" key="2">
    <source>
        <dbReference type="ARBA" id="ARBA00022475"/>
    </source>
</evidence>
<proteinExistence type="predicted"/>
<keyword evidence="3 6" id="KW-0812">Transmembrane</keyword>
<keyword evidence="5 6" id="KW-0472">Membrane</keyword>
<reference evidence="8 9" key="1">
    <citation type="journal article" date="2016" name="Syst. Appl. Microbiol.">
        <title>Vibrio bivalvicida sp. nov., a novel larval pathogen for bivalve molluscs reared in a hatchery.</title>
        <authorList>
            <person name="Dubert J."/>
            <person name="Romalde J.L."/>
            <person name="Prado S."/>
            <person name="Barja J.L."/>
        </authorList>
    </citation>
    <scope>NUCLEOTIDE SEQUENCE [LARGE SCALE GENOMIC DNA]</scope>
    <source>
        <strain evidence="8 9">605</strain>
    </source>
</reference>
<gene>
    <name evidence="8" type="ORF">APB76_03070</name>
</gene>
<feature type="transmembrane region" description="Helical" evidence="6">
    <location>
        <begin position="281"/>
        <end position="300"/>
    </location>
</feature>
<dbReference type="EMBL" id="LLEI02000016">
    <property type="protein sequence ID" value="OAJ95691.1"/>
    <property type="molecule type" value="Genomic_DNA"/>
</dbReference>
<feature type="domain" description="Type II secretion system protein GspF" evidence="7">
    <location>
        <begin position="137"/>
        <end position="261"/>
    </location>
</feature>
<dbReference type="Proteomes" id="UP000078406">
    <property type="component" value="Unassembled WGS sequence"/>
</dbReference>
<evidence type="ECO:0000256" key="4">
    <source>
        <dbReference type="ARBA" id="ARBA00022989"/>
    </source>
</evidence>
<evidence type="ECO:0000256" key="5">
    <source>
        <dbReference type="ARBA" id="ARBA00023136"/>
    </source>
</evidence>
<dbReference type="Pfam" id="PF00482">
    <property type="entry name" value="T2SSF"/>
    <property type="match status" value="1"/>
</dbReference>
<evidence type="ECO:0000313" key="9">
    <source>
        <dbReference type="Proteomes" id="UP000078406"/>
    </source>
</evidence>
<keyword evidence="4 6" id="KW-1133">Transmembrane helix</keyword>
<organism evidence="8 9">
    <name type="scientific">Vibrio bivalvicida</name>
    <dbReference type="NCBI Taxonomy" id="1276888"/>
    <lineage>
        <taxon>Bacteria</taxon>
        <taxon>Pseudomonadati</taxon>
        <taxon>Pseudomonadota</taxon>
        <taxon>Gammaproteobacteria</taxon>
        <taxon>Vibrionales</taxon>
        <taxon>Vibrionaceae</taxon>
        <taxon>Vibrio</taxon>
        <taxon>Vibrio oreintalis group</taxon>
    </lineage>
</organism>
<keyword evidence="2" id="KW-1003">Cell membrane</keyword>
<comment type="caution">
    <text evidence="8">The sequence shown here is derived from an EMBL/GenBank/DDBJ whole genome shotgun (WGS) entry which is preliminary data.</text>
</comment>
<evidence type="ECO:0000256" key="6">
    <source>
        <dbReference type="SAM" id="Phobius"/>
    </source>
</evidence>
<dbReference type="PANTHER" id="PTHR35007:SF2">
    <property type="entry name" value="PILUS ASSEMBLE PROTEIN"/>
    <property type="match status" value="1"/>
</dbReference>
<feature type="transmembrane region" description="Helical" evidence="6">
    <location>
        <begin position="100"/>
        <end position="119"/>
    </location>
</feature>
<dbReference type="RefSeq" id="WP_054962978.1">
    <property type="nucleotide sequence ID" value="NZ_LLEI02000016.1"/>
</dbReference>
<dbReference type="InterPro" id="IPR018076">
    <property type="entry name" value="T2SS_GspF_dom"/>
</dbReference>
<name>A0A177Y4B0_9VIBR</name>
<dbReference type="GO" id="GO:0005886">
    <property type="term" value="C:plasma membrane"/>
    <property type="evidence" value="ECO:0007669"/>
    <property type="project" value="UniProtKB-SubCell"/>
</dbReference>
<comment type="subcellular location">
    <subcellularLocation>
        <location evidence="1">Cell membrane</location>
        <topology evidence="1">Multi-pass membrane protein</topology>
    </subcellularLocation>
</comment>
<evidence type="ECO:0000313" key="8">
    <source>
        <dbReference type="EMBL" id="OAJ95691.1"/>
    </source>
</evidence>
<evidence type="ECO:0000256" key="1">
    <source>
        <dbReference type="ARBA" id="ARBA00004651"/>
    </source>
</evidence>
<sequence length="304" mass="35059">MTLLLIFAWAGLFVYWLSVRTRQNRQLNKLIQMEAEFEGVKGARSVIDAQQFERDFKARLRQQYKAAVKVFQPNMALKILLFVSVSAGAVYAINEFFFRQDFMTCLVIIEPILFVVFFTKLKQRQAEKFKNNFPDALNILSGAISAGQSIVHAFEYVGKQLDNEVGNEFKYMAERLLIGEDPDDVLERSAATFPYLEYFFFASTIRINLNRGGQLKDVINRINRLMFDSRAVEKKKNALTSEARASAKIIACLPVIFLIILKFTSPENYNFVMFEPSGQPIFYYVLISEFIGFVCIWFILRGVE</sequence>
<accession>A0A177Y4B0</accession>
<evidence type="ECO:0000259" key="7">
    <source>
        <dbReference type="Pfam" id="PF00482"/>
    </source>
</evidence>